<name>A0AAE0V7P7_9TELE</name>
<keyword evidence="6" id="KW-0325">Glycoprotein</keyword>
<dbReference type="PRINTS" id="PR00220">
    <property type="entry name" value="SYNAPTOPHYSN"/>
</dbReference>
<dbReference type="Pfam" id="PF01284">
    <property type="entry name" value="MARVEL"/>
    <property type="match status" value="1"/>
</dbReference>
<dbReference type="Proteomes" id="UP001274896">
    <property type="component" value="Unassembled WGS sequence"/>
</dbReference>
<dbReference type="PANTHER" id="PTHR10306:SF32">
    <property type="entry name" value="SYNAPTOPHYSIN B"/>
    <property type="match status" value="1"/>
</dbReference>
<comment type="subcellular location">
    <subcellularLocation>
        <location evidence="1">Membrane</location>
        <topology evidence="1">Multi-pass membrane protein</topology>
    </subcellularLocation>
</comment>
<feature type="transmembrane region" description="Helical" evidence="8">
    <location>
        <begin position="31"/>
        <end position="54"/>
    </location>
</feature>
<dbReference type="EMBL" id="JAUCMX010000007">
    <property type="protein sequence ID" value="KAK3540241.1"/>
    <property type="molecule type" value="Genomic_DNA"/>
</dbReference>
<feature type="non-terminal residue" evidence="10">
    <location>
        <position position="1"/>
    </location>
</feature>
<feature type="domain" description="MARVEL" evidence="9">
    <location>
        <begin position="1"/>
        <end position="152"/>
    </location>
</feature>
<feature type="transmembrane region" description="Helical" evidence="8">
    <location>
        <begin position="130"/>
        <end position="148"/>
    </location>
</feature>
<dbReference type="PANTHER" id="PTHR10306">
    <property type="entry name" value="SYNAPTOPHYSIN"/>
    <property type="match status" value="1"/>
</dbReference>
<dbReference type="GO" id="GO:0030672">
    <property type="term" value="C:synaptic vesicle membrane"/>
    <property type="evidence" value="ECO:0007669"/>
    <property type="project" value="TreeGrafter"/>
</dbReference>
<evidence type="ECO:0000256" key="2">
    <source>
        <dbReference type="ARBA" id="ARBA00006476"/>
    </source>
</evidence>
<keyword evidence="5 7" id="KW-0472">Membrane</keyword>
<dbReference type="GO" id="GO:0048786">
    <property type="term" value="C:presynaptic active zone"/>
    <property type="evidence" value="ECO:0007669"/>
    <property type="project" value="TreeGrafter"/>
</dbReference>
<evidence type="ECO:0000256" key="5">
    <source>
        <dbReference type="ARBA" id="ARBA00023136"/>
    </source>
</evidence>
<evidence type="ECO:0000256" key="7">
    <source>
        <dbReference type="PROSITE-ProRule" id="PRU00581"/>
    </source>
</evidence>
<organism evidence="10 11">
    <name type="scientific">Hemibagrus guttatus</name>
    <dbReference type="NCBI Taxonomy" id="175788"/>
    <lineage>
        <taxon>Eukaryota</taxon>
        <taxon>Metazoa</taxon>
        <taxon>Chordata</taxon>
        <taxon>Craniata</taxon>
        <taxon>Vertebrata</taxon>
        <taxon>Euteleostomi</taxon>
        <taxon>Actinopterygii</taxon>
        <taxon>Neopterygii</taxon>
        <taxon>Teleostei</taxon>
        <taxon>Ostariophysi</taxon>
        <taxon>Siluriformes</taxon>
        <taxon>Bagridae</taxon>
        <taxon>Hemibagrus</taxon>
    </lineage>
</organism>
<gene>
    <name evidence="10" type="ORF">QTP70_028426</name>
</gene>
<comment type="caution">
    <text evidence="10">The sequence shown here is derived from an EMBL/GenBank/DDBJ whole genome shotgun (WGS) entry which is preliminary data.</text>
</comment>
<dbReference type="InterPro" id="IPR008253">
    <property type="entry name" value="Marvel"/>
</dbReference>
<accession>A0AAE0V7P7</accession>
<dbReference type="PROSITE" id="PS51225">
    <property type="entry name" value="MARVEL"/>
    <property type="match status" value="1"/>
</dbReference>
<evidence type="ECO:0000256" key="1">
    <source>
        <dbReference type="ARBA" id="ARBA00004141"/>
    </source>
</evidence>
<evidence type="ECO:0000256" key="6">
    <source>
        <dbReference type="ARBA" id="ARBA00023180"/>
    </source>
</evidence>
<evidence type="ECO:0000256" key="4">
    <source>
        <dbReference type="ARBA" id="ARBA00022989"/>
    </source>
</evidence>
<sequence length="229" mass="25861">LHQVWFDVPSCKGPETERLFLEGDYSSSAEFFVTIGVFSFLYSMAALSIYIFLLEKYREGNRGAKFDFVVTAIFTFFWLVSSSAWAKGLSDVKEYTDPDEVIKFIPACKHEENRCKEVHEPIVSGLNTSVAFGFCNLVLWAGNLWFVFKETGWLGAVTGTYVPSEGKQPAPDTYGQGVRYALVMVRTLTLAPRVGINPTTGNKRADMREEATTREDMIRVDRPPSLMKY</sequence>
<feature type="transmembrane region" description="Helical" evidence="8">
    <location>
        <begin position="66"/>
        <end position="86"/>
    </location>
</feature>
<evidence type="ECO:0000313" key="10">
    <source>
        <dbReference type="EMBL" id="KAK3540241.1"/>
    </source>
</evidence>
<comment type="similarity">
    <text evidence="2">Belongs to the synaptophysin/synaptobrevin family.</text>
</comment>
<feature type="non-terminal residue" evidence="10">
    <location>
        <position position="229"/>
    </location>
</feature>
<keyword evidence="4 8" id="KW-1133">Transmembrane helix</keyword>
<reference evidence="10" key="1">
    <citation type="submission" date="2023-06" db="EMBL/GenBank/DDBJ databases">
        <title>Male Hemibagrus guttatus genome.</title>
        <authorList>
            <person name="Bian C."/>
        </authorList>
    </citation>
    <scope>NUCLEOTIDE SEQUENCE</scope>
    <source>
        <strain evidence="10">Male_cb2023</strain>
        <tissue evidence="10">Muscle</tissue>
    </source>
</reference>
<proteinExistence type="inferred from homology"/>
<evidence type="ECO:0000256" key="8">
    <source>
        <dbReference type="SAM" id="Phobius"/>
    </source>
</evidence>
<evidence type="ECO:0000256" key="3">
    <source>
        <dbReference type="ARBA" id="ARBA00022692"/>
    </source>
</evidence>
<evidence type="ECO:0000313" key="11">
    <source>
        <dbReference type="Proteomes" id="UP001274896"/>
    </source>
</evidence>
<keyword evidence="3 7" id="KW-0812">Transmembrane</keyword>
<dbReference type="InterPro" id="IPR001285">
    <property type="entry name" value="Synaptophysin/porin"/>
</dbReference>
<evidence type="ECO:0000259" key="9">
    <source>
        <dbReference type="PROSITE" id="PS51225"/>
    </source>
</evidence>
<dbReference type="AlphaFoldDB" id="A0AAE0V7P7"/>
<keyword evidence="11" id="KW-1185">Reference proteome</keyword>
<protein>
    <recommendedName>
        <fullName evidence="9">MARVEL domain-containing protein</fullName>
    </recommendedName>
</protein>